<organism evidence="1 2">
    <name type="scientific">Stentor coeruleus</name>
    <dbReference type="NCBI Taxonomy" id="5963"/>
    <lineage>
        <taxon>Eukaryota</taxon>
        <taxon>Sar</taxon>
        <taxon>Alveolata</taxon>
        <taxon>Ciliophora</taxon>
        <taxon>Postciliodesmatophora</taxon>
        <taxon>Heterotrichea</taxon>
        <taxon>Heterotrichida</taxon>
        <taxon>Stentoridae</taxon>
        <taxon>Stentor</taxon>
    </lineage>
</organism>
<dbReference type="AlphaFoldDB" id="A0A1R2CPV3"/>
<protein>
    <submittedName>
        <fullName evidence="1">Uncharacterized protein</fullName>
    </submittedName>
</protein>
<proteinExistence type="predicted"/>
<dbReference type="EMBL" id="MPUH01000090">
    <property type="protein sequence ID" value="OMJ91037.1"/>
    <property type="molecule type" value="Genomic_DNA"/>
</dbReference>
<sequence>MSLFDLTEKDIQDYHDWMNTIRLSINQNIEDKSNFYSFNFSTSEPIGDAKYMWEKTKEPIKRLSQVMSMMRSSLSTLPTLGDELTEDIPEISNFDLRISQDFSIGPIVLSPRNVSDIIN</sequence>
<evidence type="ECO:0000313" key="1">
    <source>
        <dbReference type="EMBL" id="OMJ91037.1"/>
    </source>
</evidence>
<name>A0A1R2CPV3_9CILI</name>
<gene>
    <name evidence="1" type="ORF">SteCoe_6502</name>
</gene>
<accession>A0A1R2CPV3</accession>
<evidence type="ECO:0000313" key="2">
    <source>
        <dbReference type="Proteomes" id="UP000187209"/>
    </source>
</evidence>
<keyword evidence="2" id="KW-1185">Reference proteome</keyword>
<dbReference type="Proteomes" id="UP000187209">
    <property type="component" value="Unassembled WGS sequence"/>
</dbReference>
<reference evidence="1 2" key="1">
    <citation type="submission" date="2016-11" db="EMBL/GenBank/DDBJ databases">
        <title>The macronuclear genome of Stentor coeruleus: a giant cell with tiny introns.</title>
        <authorList>
            <person name="Slabodnick M."/>
            <person name="Ruby J.G."/>
            <person name="Reiff S.B."/>
            <person name="Swart E.C."/>
            <person name="Gosai S."/>
            <person name="Prabakaran S."/>
            <person name="Witkowska E."/>
            <person name="Larue G.E."/>
            <person name="Fisher S."/>
            <person name="Freeman R.M."/>
            <person name="Gunawardena J."/>
            <person name="Chu W."/>
            <person name="Stover N.A."/>
            <person name="Gregory B.D."/>
            <person name="Nowacki M."/>
            <person name="Derisi J."/>
            <person name="Roy S.W."/>
            <person name="Marshall W.F."/>
            <person name="Sood P."/>
        </authorList>
    </citation>
    <scope>NUCLEOTIDE SEQUENCE [LARGE SCALE GENOMIC DNA]</scope>
    <source>
        <strain evidence="1">WM001</strain>
    </source>
</reference>
<comment type="caution">
    <text evidence="1">The sequence shown here is derived from an EMBL/GenBank/DDBJ whole genome shotgun (WGS) entry which is preliminary data.</text>
</comment>